<keyword evidence="9" id="KW-0862">Zinc</keyword>
<dbReference type="SUPFAM" id="SSF57850">
    <property type="entry name" value="RING/U-box"/>
    <property type="match status" value="2"/>
</dbReference>
<evidence type="ECO:0000313" key="16">
    <source>
        <dbReference type="EMBL" id="GAM39856.1"/>
    </source>
</evidence>
<evidence type="ECO:0000256" key="9">
    <source>
        <dbReference type="ARBA" id="ARBA00022833"/>
    </source>
</evidence>
<feature type="compositionally biased region" description="Acidic residues" evidence="12">
    <location>
        <begin position="353"/>
        <end position="363"/>
    </location>
</feature>
<dbReference type="CDD" id="cd23820">
    <property type="entry name" value="RWD_RNF14"/>
    <property type="match status" value="1"/>
</dbReference>
<feature type="domain" description="RING-type" evidence="13">
    <location>
        <begin position="213"/>
        <end position="247"/>
    </location>
</feature>
<dbReference type="InterPro" id="IPR044066">
    <property type="entry name" value="TRIAD_supradom"/>
</dbReference>
<name>A0A6V8HFT4_TALPI</name>
<comment type="catalytic activity">
    <reaction evidence="1">
        <text>[E2 ubiquitin-conjugating enzyme]-S-ubiquitinyl-L-cysteine + [acceptor protein]-L-lysine = [E2 ubiquitin-conjugating enzyme]-L-cysteine + [acceptor protein]-N(6)-ubiquitinyl-L-lysine.</text>
        <dbReference type="EC" id="2.3.2.31"/>
    </reaction>
</comment>
<proteinExistence type="inferred from homology"/>
<dbReference type="SUPFAM" id="SSF54495">
    <property type="entry name" value="UBC-like"/>
    <property type="match status" value="1"/>
</dbReference>
<evidence type="ECO:0000256" key="3">
    <source>
        <dbReference type="ARBA" id="ARBA00012251"/>
    </source>
</evidence>
<dbReference type="GO" id="GO:0008270">
    <property type="term" value="F:zinc ion binding"/>
    <property type="evidence" value="ECO:0007669"/>
    <property type="project" value="UniProtKB-KW"/>
</dbReference>
<dbReference type="Pfam" id="PF26200">
    <property type="entry name" value="Rcat_RNF216"/>
    <property type="match status" value="1"/>
</dbReference>
<dbReference type="PROSITE" id="PS50908">
    <property type="entry name" value="RWD"/>
    <property type="match status" value="1"/>
</dbReference>
<feature type="domain" description="RWD" evidence="14">
    <location>
        <begin position="16"/>
        <end position="173"/>
    </location>
</feature>
<dbReference type="SMART" id="SM00647">
    <property type="entry name" value="IBR"/>
    <property type="match status" value="2"/>
</dbReference>
<feature type="region of interest" description="Disordered" evidence="12">
    <location>
        <begin position="512"/>
        <end position="594"/>
    </location>
</feature>
<evidence type="ECO:0000256" key="2">
    <source>
        <dbReference type="ARBA" id="ARBA00004906"/>
    </source>
</evidence>
<dbReference type="AlphaFoldDB" id="A0A6V8HFT4"/>
<feature type="compositionally biased region" description="Basic and acidic residues" evidence="12">
    <location>
        <begin position="610"/>
        <end position="620"/>
    </location>
</feature>
<dbReference type="Gene3D" id="3.30.40.10">
    <property type="entry name" value="Zinc/RING finger domain, C3HC4 (zinc finger)"/>
    <property type="match status" value="1"/>
</dbReference>
<accession>A0A6V8HFT4</accession>
<evidence type="ECO:0000256" key="10">
    <source>
        <dbReference type="ARBA" id="ARBA00044508"/>
    </source>
</evidence>
<evidence type="ECO:0000256" key="7">
    <source>
        <dbReference type="ARBA" id="ARBA00022771"/>
    </source>
</evidence>
<dbReference type="Gene3D" id="1.20.120.1750">
    <property type="match status" value="1"/>
</dbReference>
<dbReference type="InterPro" id="IPR016135">
    <property type="entry name" value="UBQ-conjugating_enzyme/RWD"/>
</dbReference>
<keyword evidence="6" id="KW-0677">Repeat</keyword>
<dbReference type="Pfam" id="PF05773">
    <property type="entry name" value="RWD"/>
    <property type="match status" value="1"/>
</dbReference>
<evidence type="ECO:0000256" key="5">
    <source>
        <dbReference type="ARBA" id="ARBA00022723"/>
    </source>
</evidence>
<dbReference type="CDD" id="cd23134">
    <property type="entry name" value="RING-HC_ITT1-like"/>
    <property type="match status" value="1"/>
</dbReference>
<evidence type="ECO:0000313" key="17">
    <source>
        <dbReference type="Proteomes" id="UP000053095"/>
    </source>
</evidence>
<evidence type="ECO:0000256" key="4">
    <source>
        <dbReference type="ARBA" id="ARBA00022679"/>
    </source>
</evidence>
<feature type="region of interest" description="Disordered" evidence="12">
    <location>
        <begin position="268"/>
        <end position="292"/>
    </location>
</feature>
<dbReference type="InterPro" id="IPR002867">
    <property type="entry name" value="IBR_dom"/>
</dbReference>
<comment type="pathway">
    <text evidence="2">Protein modification; protein ubiquitination.</text>
</comment>
<evidence type="ECO:0000256" key="12">
    <source>
        <dbReference type="SAM" id="MobiDB-lite"/>
    </source>
</evidence>
<gene>
    <name evidence="16" type="ORF">TCE0_034f11738</name>
</gene>
<feature type="compositionally biased region" description="Pro residues" evidence="12">
    <location>
        <begin position="562"/>
        <end position="571"/>
    </location>
</feature>
<keyword evidence="8" id="KW-0833">Ubl conjugation pathway</keyword>
<dbReference type="InterPro" id="IPR031127">
    <property type="entry name" value="E3_UB_ligase_RBR"/>
</dbReference>
<comment type="caution">
    <text evidence="16">The sequence shown here is derived from an EMBL/GenBank/DDBJ whole genome shotgun (WGS) entry which is preliminary data.</text>
</comment>
<dbReference type="InterPro" id="IPR047548">
    <property type="entry name" value="Rcat_RBR_RNF14"/>
</dbReference>
<keyword evidence="7 11" id="KW-0863">Zinc-finger</keyword>
<dbReference type="PANTHER" id="PTHR11685">
    <property type="entry name" value="RBR FAMILY RING FINGER AND IBR DOMAIN-CONTAINING"/>
    <property type="match status" value="1"/>
</dbReference>
<evidence type="ECO:0000259" key="13">
    <source>
        <dbReference type="PROSITE" id="PS50089"/>
    </source>
</evidence>
<reference evidence="17" key="1">
    <citation type="journal article" date="2015" name="Genome Announc.">
        <title>Draft genome sequence of Talaromyces cellulolyticus strain Y-94, a source of lignocellulosic biomass-degrading enzymes.</title>
        <authorList>
            <person name="Fujii T."/>
            <person name="Koike H."/>
            <person name="Sawayama S."/>
            <person name="Yano S."/>
            <person name="Inoue H."/>
        </authorList>
    </citation>
    <scope>NUCLEOTIDE SEQUENCE [LARGE SCALE GENOMIC DNA]</scope>
    <source>
        <strain evidence="17">Y-94</strain>
    </source>
</reference>
<dbReference type="EMBL" id="DF933830">
    <property type="protein sequence ID" value="GAM39856.1"/>
    <property type="molecule type" value="Genomic_DNA"/>
</dbReference>
<dbReference type="Gene3D" id="3.10.110.10">
    <property type="entry name" value="Ubiquitin Conjugating Enzyme"/>
    <property type="match status" value="1"/>
</dbReference>
<feature type="domain" description="RING-type" evidence="15">
    <location>
        <begin position="209"/>
        <end position="488"/>
    </location>
</feature>
<keyword evidence="4" id="KW-0808">Transferase</keyword>
<sequence>MMAIPTSIPEEDDRSMELSSIAAIYPEIRIDERYPFRASLDIPVAPSVPIHVRFEQGSEPFQAPMTPPTSLDTNGTGGKVDIFNLNNANVAENVHDDVHAISHLPPVTLDIELPLGYPAEKPPIFNISTNPQWLSPRQLAKLKEDGKRLWFEAGKDMVVYTYIDHIQQMTDDVFGIARDHGDEIKLPRGLKIALLDFDMKAKREKFEQETFECGVCLEPKKGVNCHRMLLCSHVFCIPCLQDFYNTCIAEGDVDSVKCMAPDCGRDINPTHDAVQEPEDPASRKRKRRKKDRLISPSELLQIPLEQETVQRYVFLKRKKKLESDKSTVYCPRQWCQGVAQSKKHPKPVNPMADDFDDSADEDDPAVEFDPLGEESQLPPMADRVAVCEDCLYAFCCVCKKGWHGELARCSPRREAELTAEEKATEEYLKLYTTQCPTCKTPCQKKMGCNHMICFQCGTHFCYLCTAWLAEDNPYKHFNTLDSSCYNRLWDLEGGDGIDPDGAEELHRLPENVADFDSEPEPEDDNPQDDLDDGHDQPVWEFSPDNSDSDSDDEDGLGRRRPPPPAPVPPRVIPVAGNPDGEPGFNPRGLDAAGRAVAAERQAQALAMAQIRDRPGAREAFPRPPVRPGAGLQPRRHAPGNQPVRQEGLQRFLELVQNDQEDEWDSDELNE</sequence>
<evidence type="ECO:0000256" key="11">
    <source>
        <dbReference type="PROSITE-ProRule" id="PRU00175"/>
    </source>
</evidence>
<evidence type="ECO:0000256" key="6">
    <source>
        <dbReference type="ARBA" id="ARBA00022737"/>
    </source>
</evidence>
<feature type="compositionally biased region" description="Acidic residues" evidence="12">
    <location>
        <begin position="658"/>
        <end position="670"/>
    </location>
</feature>
<keyword evidence="5" id="KW-0479">Metal-binding</keyword>
<dbReference type="PROSITE" id="PS50089">
    <property type="entry name" value="ZF_RING_2"/>
    <property type="match status" value="1"/>
</dbReference>
<dbReference type="GO" id="GO:0061630">
    <property type="term" value="F:ubiquitin protein ligase activity"/>
    <property type="evidence" value="ECO:0007669"/>
    <property type="project" value="UniProtKB-EC"/>
</dbReference>
<keyword evidence="17" id="KW-1185">Reference proteome</keyword>
<dbReference type="Proteomes" id="UP000053095">
    <property type="component" value="Unassembled WGS sequence"/>
</dbReference>
<organism evidence="16 17">
    <name type="scientific">Talaromyces pinophilus</name>
    <name type="common">Penicillium pinophilum</name>
    <dbReference type="NCBI Taxonomy" id="128442"/>
    <lineage>
        <taxon>Eukaryota</taxon>
        <taxon>Fungi</taxon>
        <taxon>Dikarya</taxon>
        <taxon>Ascomycota</taxon>
        <taxon>Pezizomycotina</taxon>
        <taxon>Eurotiomycetes</taxon>
        <taxon>Eurotiomycetidae</taxon>
        <taxon>Eurotiales</taxon>
        <taxon>Trichocomaceae</taxon>
        <taxon>Talaromyces</taxon>
        <taxon>Talaromyces sect. Talaromyces</taxon>
    </lineage>
</organism>
<dbReference type="InterPro" id="IPR006575">
    <property type="entry name" value="RWD_dom"/>
</dbReference>
<feature type="compositionally biased region" description="Acidic residues" evidence="12">
    <location>
        <begin position="513"/>
        <end position="532"/>
    </location>
</feature>
<dbReference type="InterPro" id="IPR013083">
    <property type="entry name" value="Znf_RING/FYVE/PHD"/>
</dbReference>
<feature type="region of interest" description="Disordered" evidence="12">
    <location>
        <begin position="609"/>
        <end position="670"/>
    </location>
</feature>
<dbReference type="CDD" id="cd20354">
    <property type="entry name" value="Rcat_RBR_RNF14"/>
    <property type="match status" value="1"/>
</dbReference>
<dbReference type="FunFam" id="1.20.120.1750:FF:000024">
    <property type="entry name" value="RBR-type E3 ubiquitin transferase"/>
    <property type="match status" value="1"/>
</dbReference>
<dbReference type="PROSITE" id="PS51873">
    <property type="entry name" value="TRIAD"/>
    <property type="match status" value="1"/>
</dbReference>
<protein>
    <recommendedName>
        <fullName evidence="3">RBR-type E3 ubiquitin transferase</fullName>
        <ecNumber evidence="3">2.3.2.31</ecNumber>
    </recommendedName>
</protein>
<dbReference type="Pfam" id="PF01485">
    <property type="entry name" value="IBR"/>
    <property type="match status" value="1"/>
</dbReference>
<evidence type="ECO:0000256" key="8">
    <source>
        <dbReference type="ARBA" id="ARBA00022786"/>
    </source>
</evidence>
<dbReference type="PROSITE" id="PS00518">
    <property type="entry name" value="ZF_RING_1"/>
    <property type="match status" value="1"/>
</dbReference>
<evidence type="ECO:0000259" key="14">
    <source>
        <dbReference type="PROSITE" id="PS50908"/>
    </source>
</evidence>
<evidence type="ECO:0000256" key="1">
    <source>
        <dbReference type="ARBA" id="ARBA00001798"/>
    </source>
</evidence>
<dbReference type="InterPro" id="IPR001841">
    <property type="entry name" value="Znf_RING"/>
</dbReference>
<dbReference type="GO" id="GO:0016567">
    <property type="term" value="P:protein ubiquitination"/>
    <property type="evidence" value="ECO:0007669"/>
    <property type="project" value="InterPro"/>
</dbReference>
<dbReference type="EC" id="2.3.2.31" evidence="3"/>
<evidence type="ECO:0000259" key="15">
    <source>
        <dbReference type="PROSITE" id="PS51873"/>
    </source>
</evidence>
<dbReference type="InterPro" id="IPR017907">
    <property type="entry name" value="Znf_RING_CS"/>
</dbReference>
<comment type="similarity">
    <text evidence="10">Belongs to the RBR family. RNF14 subfamily.</text>
</comment>
<feature type="region of interest" description="Disordered" evidence="12">
    <location>
        <begin position="341"/>
        <end position="363"/>
    </location>
</feature>
<dbReference type="FunFam" id="3.30.40.10:FF:000416">
    <property type="entry name" value="RBR-type E3 ubiquitin transferase"/>
    <property type="match status" value="1"/>
</dbReference>